<dbReference type="GO" id="GO:0032259">
    <property type="term" value="P:methylation"/>
    <property type="evidence" value="ECO:0007669"/>
    <property type="project" value="UniProtKB-KW"/>
</dbReference>
<feature type="region of interest" description="Disordered" evidence="3">
    <location>
        <begin position="403"/>
        <end position="428"/>
    </location>
</feature>
<reference evidence="5" key="1">
    <citation type="journal article" date="2019" name="Sci. Rep.">
        <title>Draft genome of Tanacetum cinerariifolium, the natural source of mosquito coil.</title>
        <authorList>
            <person name="Yamashiro T."/>
            <person name="Shiraishi A."/>
            <person name="Satake H."/>
            <person name="Nakayama K."/>
        </authorList>
    </citation>
    <scope>NUCLEOTIDE SEQUENCE</scope>
</reference>
<evidence type="ECO:0000313" key="5">
    <source>
        <dbReference type="EMBL" id="GEU55359.1"/>
    </source>
</evidence>
<feature type="transmembrane region" description="Helical" evidence="4">
    <location>
        <begin position="506"/>
        <end position="531"/>
    </location>
</feature>
<name>A0A6L2L298_TANCI</name>
<dbReference type="Pfam" id="PF03141">
    <property type="entry name" value="Methyltransf_29"/>
    <property type="match status" value="1"/>
</dbReference>
<dbReference type="AlphaFoldDB" id="A0A6L2L298"/>
<keyword evidence="4" id="KW-0812">Transmembrane</keyword>
<evidence type="ECO:0000256" key="4">
    <source>
        <dbReference type="SAM" id="Phobius"/>
    </source>
</evidence>
<proteinExistence type="predicted"/>
<dbReference type="GO" id="GO:0008168">
    <property type="term" value="F:methyltransferase activity"/>
    <property type="evidence" value="ECO:0007669"/>
    <property type="project" value="UniProtKB-KW"/>
</dbReference>
<gene>
    <name evidence="5" type="ORF">Tci_027337</name>
</gene>
<comment type="caution">
    <text evidence="5">The sequence shown here is derived from an EMBL/GenBank/DDBJ whole genome shotgun (WGS) entry which is preliminary data.</text>
</comment>
<keyword evidence="4" id="KW-1133">Transmembrane helix</keyword>
<accession>A0A6L2L298</accession>
<keyword evidence="1" id="KW-0489">Methyltransferase</keyword>
<dbReference type="EMBL" id="BKCJ010003483">
    <property type="protein sequence ID" value="GEU55359.1"/>
    <property type="molecule type" value="Genomic_DNA"/>
</dbReference>
<protein>
    <submittedName>
        <fullName evidence="5">Uncharacterized protein</fullName>
    </submittedName>
</protein>
<sequence>MCYSSKIEVEYQEAVALKRKEELICEEEVEWMTGFEQKTKWGASEKDKKSKKKQNEIMAIVRGGKQQGHIPGVGRVLPGQRTVIPPPSQGTHLADIDRLKKREKLLTKEVNMFNSAPSDGVHLIEADRVLKPRGYFVWTSPIANTQLSSRNKDNLKIWDFFSWDLLSQQDKMVAYIGGIYSRRWIPIKKRPTWPSRATMGFRELAIVTEWKFEKDEIEIAIRDITNNTEGPQLDCSRCTFTRDIRAPKRLDFRSLVNDEEHSVAVESSIISNILSMILMGVMMIQFCLKLWYHRCWKTAIGSALSSLQSLDKFIQLLEKFEEGFKNTGLPDKHDYEKGKFSRDIAENSIFKDEKELTCSNGVAANELLGADPAAISLPLIGSDHGTILHVSIQLLTAKTVQQRDKGLQSGNNIDKETKPNTARSSSFELEMLDDRKTNKVEWVDGDLLVEDQIHNMKEKVYAGPHEPDLSFFEVLFNTVHDLKKEIVEPESMLPSGKLPSPPLEKLLVAMGLLRISETYSIILLVLLPWLLYTIEANGMTMCLILDLQRQFHMISNTYY</sequence>
<evidence type="ECO:0000256" key="2">
    <source>
        <dbReference type="ARBA" id="ARBA00023180"/>
    </source>
</evidence>
<dbReference type="PANTHER" id="PTHR47477:SF8">
    <property type="entry name" value="TNF RECEPTOR-ASSOCIATED FACTOR HOMOLOG 1A"/>
    <property type="match status" value="1"/>
</dbReference>
<evidence type="ECO:0000256" key="3">
    <source>
        <dbReference type="SAM" id="MobiDB-lite"/>
    </source>
</evidence>
<organism evidence="5">
    <name type="scientific">Tanacetum cinerariifolium</name>
    <name type="common">Dalmatian daisy</name>
    <name type="synonym">Chrysanthemum cinerariifolium</name>
    <dbReference type="NCBI Taxonomy" id="118510"/>
    <lineage>
        <taxon>Eukaryota</taxon>
        <taxon>Viridiplantae</taxon>
        <taxon>Streptophyta</taxon>
        <taxon>Embryophyta</taxon>
        <taxon>Tracheophyta</taxon>
        <taxon>Spermatophyta</taxon>
        <taxon>Magnoliopsida</taxon>
        <taxon>eudicotyledons</taxon>
        <taxon>Gunneridae</taxon>
        <taxon>Pentapetalae</taxon>
        <taxon>asterids</taxon>
        <taxon>campanulids</taxon>
        <taxon>Asterales</taxon>
        <taxon>Asteraceae</taxon>
        <taxon>Asteroideae</taxon>
        <taxon>Anthemideae</taxon>
        <taxon>Anthemidinae</taxon>
        <taxon>Tanacetum</taxon>
    </lineage>
</organism>
<dbReference type="InterPro" id="IPR055327">
    <property type="entry name" value="TRAF1A/B"/>
</dbReference>
<keyword evidence="4" id="KW-0472">Membrane</keyword>
<dbReference type="InterPro" id="IPR004159">
    <property type="entry name" value="Put_SAM_MeTrfase"/>
</dbReference>
<evidence type="ECO:0000256" key="1">
    <source>
        <dbReference type="ARBA" id="ARBA00022603"/>
    </source>
</evidence>
<keyword evidence="1" id="KW-0808">Transferase</keyword>
<dbReference type="PANTHER" id="PTHR47477">
    <property type="entry name" value="TNF RECEPTOR-ASSOCIATED FACTOR HOMOLOG 1A"/>
    <property type="match status" value="1"/>
</dbReference>
<keyword evidence="2" id="KW-0325">Glycoprotein</keyword>